<evidence type="ECO:0000256" key="1">
    <source>
        <dbReference type="SAM" id="MobiDB-lite"/>
    </source>
</evidence>
<organism evidence="2 3">
    <name type="scientific">Pilimelia anulata</name>
    <dbReference type="NCBI Taxonomy" id="53371"/>
    <lineage>
        <taxon>Bacteria</taxon>
        <taxon>Bacillati</taxon>
        <taxon>Actinomycetota</taxon>
        <taxon>Actinomycetes</taxon>
        <taxon>Micromonosporales</taxon>
        <taxon>Micromonosporaceae</taxon>
        <taxon>Pilimelia</taxon>
    </lineage>
</organism>
<accession>A0A8J3FEJ2</accession>
<comment type="caution">
    <text evidence="2">The sequence shown here is derived from an EMBL/GenBank/DDBJ whole genome shotgun (WGS) entry which is preliminary data.</text>
</comment>
<protein>
    <recommendedName>
        <fullName evidence="4">DUF5666 domain-containing protein</fullName>
    </recommendedName>
</protein>
<keyword evidence="3" id="KW-1185">Reference proteome</keyword>
<gene>
    <name evidence="2" type="ORF">GCM10010123_33280</name>
</gene>
<dbReference type="RefSeq" id="WP_189171087.1">
    <property type="nucleotide sequence ID" value="NZ_BMQB01000007.1"/>
</dbReference>
<feature type="compositionally biased region" description="Pro residues" evidence="1">
    <location>
        <begin position="138"/>
        <end position="152"/>
    </location>
</feature>
<feature type="compositionally biased region" description="Low complexity" evidence="1">
    <location>
        <begin position="56"/>
        <end position="90"/>
    </location>
</feature>
<feature type="region of interest" description="Disordered" evidence="1">
    <location>
        <begin position="195"/>
        <end position="255"/>
    </location>
</feature>
<name>A0A8J3FEJ2_9ACTN</name>
<sequence>MNALPSDPADTPPPSAATAPAAPTPAEPDGAEPDAAESDGAEPDAAEPDGAEPDAAESSTPEPAVAEAPADPSTADPAAAPPVAADDAAAGEQWWLLPPTDHDADTVTLPHTDPPAATPAEPEPTAHRLLTDGGADGDPPPGGHDPLAPAPPADGFADELAAAAPRRWWNRGTVLLGLVLVLGAGFLGGAYTQRAVGGGDDGGGRGRDGGRFPGGGRDGQNRPGGQNGPGSGNNGNNQGPGNNGGPGGQTGAAPITGTVKLVDGRTVYVQTADGEVVTVRTGTRTAVTLARPATPAQLAVGSRVTVTGAAADDGTVTATAVTGTAK</sequence>
<dbReference type="AlphaFoldDB" id="A0A8J3FEJ2"/>
<evidence type="ECO:0000313" key="3">
    <source>
        <dbReference type="Proteomes" id="UP000649739"/>
    </source>
</evidence>
<reference evidence="2" key="2">
    <citation type="submission" date="2020-09" db="EMBL/GenBank/DDBJ databases">
        <authorList>
            <person name="Sun Q."/>
            <person name="Ohkuma M."/>
        </authorList>
    </citation>
    <scope>NUCLEOTIDE SEQUENCE</scope>
    <source>
        <strain evidence="2">JCM 3090</strain>
    </source>
</reference>
<reference evidence="2" key="1">
    <citation type="journal article" date="2014" name="Int. J. Syst. Evol. Microbiol.">
        <title>Complete genome sequence of Corynebacterium casei LMG S-19264T (=DSM 44701T), isolated from a smear-ripened cheese.</title>
        <authorList>
            <consortium name="US DOE Joint Genome Institute (JGI-PGF)"/>
            <person name="Walter F."/>
            <person name="Albersmeier A."/>
            <person name="Kalinowski J."/>
            <person name="Ruckert C."/>
        </authorList>
    </citation>
    <scope>NUCLEOTIDE SEQUENCE</scope>
    <source>
        <strain evidence="2">JCM 3090</strain>
    </source>
</reference>
<feature type="compositionally biased region" description="Acidic residues" evidence="1">
    <location>
        <begin position="29"/>
        <end position="55"/>
    </location>
</feature>
<feature type="compositionally biased region" description="Gly residues" evidence="1">
    <location>
        <begin position="241"/>
        <end position="250"/>
    </location>
</feature>
<feature type="region of interest" description="Disordered" evidence="1">
    <location>
        <begin position="1"/>
        <end position="155"/>
    </location>
</feature>
<dbReference type="Proteomes" id="UP000649739">
    <property type="component" value="Unassembled WGS sequence"/>
</dbReference>
<dbReference type="EMBL" id="BMQB01000007">
    <property type="protein sequence ID" value="GGK00725.1"/>
    <property type="molecule type" value="Genomic_DNA"/>
</dbReference>
<evidence type="ECO:0008006" key="4">
    <source>
        <dbReference type="Google" id="ProtNLM"/>
    </source>
</evidence>
<evidence type="ECO:0000313" key="2">
    <source>
        <dbReference type="EMBL" id="GGK00725.1"/>
    </source>
</evidence>
<proteinExistence type="predicted"/>